<dbReference type="AlphaFoldDB" id="A0AAV3V0J9"/>
<accession>A0AAV3V0J9</accession>
<dbReference type="EMBL" id="BAEM01000033">
    <property type="protein sequence ID" value="GAC10484.1"/>
    <property type="molecule type" value="Genomic_DNA"/>
</dbReference>
<comment type="caution">
    <text evidence="1">The sequence shown here is derived from an EMBL/GenBank/DDBJ whole genome shotgun (WGS) entry which is preliminary data.</text>
</comment>
<dbReference type="Proteomes" id="UP000006320">
    <property type="component" value="Unassembled WGS sequence"/>
</dbReference>
<sequence>MVCLDLREFYLFRAIIDIAQWRSFSTHMFIFSKGEYGNYTL</sequence>
<reference evidence="1 2" key="1">
    <citation type="journal article" date="2017" name="Antonie Van Leeuwenhoek">
        <title>Rhizobium rhizosphaerae sp. nov., a novel species isolated from rice rhizosphere.</title>
        <authorList>
            <person name="Zhao J.J."/>
            <person name="Zhang J."/>
            <person name="Zhang R.J."/>
            <person name="Zhang C.W."/>
            <person name="Yin H.Q."/>
            <person name="Zhang X.X."/>
        </authorList>
    </citation>
    <scope>NUCLEOTIDE SEQUENCE [LARGE SCALE GENOMIC DNA]</scope>
    <source>
        <strain evidence="1 2">S18K6</strain>
    </source>
</reference>
<evidence type="ECO:0000313" key="1">
    <source>
        <dbReference type="EMBL" id="GAC10484.1"/>
    </source>
</evidence>
<evidence type="ECO:0000313" key="2">
    <source>
        <dbReference type="Proteomes" id="UP000006320"/>
    </source>
</evidence>
<protein>
    <submittedName>
        <fullName evidence="1">Uncharacterized protein</fullName>
    </submittedName>
</protein>
<name>A0AAV3V0J9_9ALTE</name>
<gene>
    <name evidence="1" type="ORF">GCHA_2537</name>
</gene>
<organism evidence="1 2">
    <name type="scientific">Paraglaciecola chathamensis S18K6</name>
    <dbReference type="NCBI Taxonomy" id="1127672"/>
    <lineage>
        <taxon>Bacteria</taxon>
        <taxon>Pseudomonadati</taxon>
        <taxon>Pseudomonadota</taxon>
        <taxon>Gammaproteobacteria</taxon>
        <taxon>Alteromonadales</taxon>
        <taxon>Alteromonadaceae</taxon>
        <taxon>Paraglaciecola</taxon>
    </lineage>
</organism>
<proteinExistence type="predicted"/>